<dbReference type="KEGG" id="dtx:ATSB10_26280"/>
<keyword evidence="1" id="KW-0812">Transmembrane</keyword>
<proteinExistence type="predicted"/>
<feature type="transmembrane region" description="Helical" evidence="1">
    <location>
        <begin position="45"/>
        <end position="65"/>
    </location>
</feature>
<name>A0A160N3T2_9GAMM</name>
<feature type="transmembrane region" description="Helical" evidence="1">
    <location>
        <begin position="368"/>
        <end position="384"/>
    </location>
</feature>
<keyword evidence="3" id="KW-1185">Reference proteome</keyword>
<dbReference type="Gene3D" id="1.20.1740.10">
    <property type="entry name" value="Amino acid/polyamine transporter I"/>
    <property type="match status" value="1"/>
</dbReference>
<evidence type="ECO:0000313" key="2">
    <source>
        <dbReference type="EMBL" id="AND70082.1"/>
    </source>
</evidence>
<feature type="transmembrane region" description="Helical" evidence="1">
    <location>
        <begin position="339"/>
        <end position="362"/>
    </location>
</feature>
<keyword evidence="1" id="KW-0472">Membrane</keyword>
<feature type="transmembrane region" description="Helical" evidence="1">
    <location>
        <begin position="71"/>
        <end position="94"/>
    </location>
</feature>
<evidence type="ECO:0000313" key="3">
    <source>
        <dbReference type="Proteomes" id="UP000077255"/>
    </source>
</evidence>
<feature type="transmembrane region" description="Helical" evidence="1">
    <location>
        <begin position="391"/>
        <end position="409"/>
    </location>
</feature>
<feature type="transmembrane region" description="Helical" evidence="1">
    <location>
        <begin position="150"/>
        <end position="168"/>
    </location>
</feature>
<sequence length="410" mass="42771">MLLCFARGPGMTPQLLDVIALLVLAPALALLLAPGTRRRDGWRATVTPLASIIGSGFLVVGPILADVAGRGAALAMASLCALAWLFGSAVRFNIVHAEPLSDSGRAGSLRKLDRFSELGLSLAYFISVAYYLNLLGAFLLKGFGVVSPDLARMVTTAILAGVGALGWFRGFRGVERLEVYAVSFKLAVIAGVLAALAAVWMAVPSVRAVALPARHPGWHELRVLLGCVILVQGFETSRFLGRDYPAALRVRSMRWAQGLSTAIYVAFIALLLPHVPAGHAGAAVEETEIIDILGRVGPLLGPLLVLAAVASQLSAAVADMGGAGGLLAELSERLPPRRAYVAIVVVAIALTWMANLFGIIAIASRAFAVYYALQCVLAVALAGGRPWLRAVYGLGAVLAGVVVLFGLPAG</sequence>
<keyword evidence="1" id="KW-1133">Transmembrane helix</keyword>
<dbReference type="AlphaFoldDB" id="A0A160N3T2"/>
<dbReference type="Proteomes" id="UP000077255">
    <property type="component" value="Chromosome"/>
</dbReference>
<protein>
    <submittedName>
        <fullName evidence="2">Uncharacterized protein</fullName>
    </submittedName>
</protein>
<feature type="transmembrane region" description="Helical" evidence="1">
    <location>
        <begin position="253"/>
        <end position="272"/>
    </location>
</feature>
<dbReference type="EMBL" id="CP014841">
    <property type="protein sequence ID" value="AND70082.1"/>
    <property type="molecule type" value="Genomic_DNA"/>
</dbReference>
<organism evidence="2 3">
    <name type="scientific">Dyella thiooxydans</name>
    <dbReference type="NCBI Taxonomy" id="445710"/>
    <lineage>
        <taxon>Bacteria</taxon>
        <taxon>Pseudomonadati</taxon>
        <taxon>Pseudomonadota</taxon>
        <taxon>Gammaproteobacteria</taxon>
        <taxon>Lysobacterales</taxon>
        <taxon>Rhodanobacteraceae</taxon>
        <taxon>Dyella</taxon>
    </lineage>
</organism>
<dbReference type="PATRIC" id="fig|445710.3.peg.2620"/>
<feature type="transmembrane region" description="Helical" evidence="1">
    <location>
        <begin position="180"/>
        <end position="203"/>
    </location>
</feature>
<reference evidence="2 3" key="1">
    <citation type="submission" date="2016-02" db="EMBL/GenBank/DDBJ databases">
        <title>Complete genome sequencing and analysis of ATSB10, Dyella thiooxydans isolated from rhizosphere soil of sunflower (Helianthus annuus L.).</title>
        <authorList>
            <person name="Lee Y."/>
            <person name="Hwangbo K."/>
            <person name="Chung H."/>
            <person name="Yoo J."/>
            <person name="Kim K.Y."/>
            <person name="Sa T.M."/>
            <person name="Um Y."/>
            <person name="Madhaiyan M."/>
        </authorList>
    </citation>
    <scope>NUCLEOTIDE SEQUENCE [LARGE SCALE GENOMIC DNA]</scope>
    <source>
        <strain evidence="2 3">ATSB10</strain>
    </source>
</reference>
<dbReference type="STRING" id="445710.ATSB10_26280"/>
<evidence type="ECO:0000256" key="1">
    <source>
        <dbReference type="SAM" id="Phobius"/>
    </source>
</evidence>
<feature type="transmembrane region" description="Helical" evidence="1">
    <location>
        <begin position="15"/>
        <end position="33"/>
    </location>
</feature>
<feature type="transmembrane region" description="Helical" evidence="1">
    <location>
        <begin position="303"/>
        <end position="327"/>
    </location>
</feature>
<accession>A0A160N3T2</accession>
<gene>
    <name evidence="2" type="ORF">ATSB10_26280</name>
</gene>
<feature type="transmembrane region" description="Helical" evidence="1">
    <location>
        <begin position="223"/>
        <end position="241"/>
    </location>
</feature>
<feature type="transmembrane region" description="Helical" evidence="1">
    <location>
        <begin position="115"/>
        <end position="138"/>
    </location>
</feature>